<dbReference type="AlphaFoldDB" id="A0A804QTN4"/>
<evidence type="ECO:0000313" key="3">
    <source>
        <dbReference type="Proteomes" id="UP000007305"/>
    </source>
</evidence>
<accession>A0A804QTN4</accession>
<feature type="transmembrane region" description="Helical" evidence="1">
    <location>
        <begin position="27"/>
        <end position="47"/>
    </location>
</feature>
<keyword evidence="1" id="KW-1133">Transmembrane helix</keyword>
<name>A0A804QTN4_MAIZE</name>
<keyword evidence="1" id="KW-0812">Transmembrane</keyword>
<reference evidence="2" key="2">
    <citation type="submission" date="2019-07" db="EMBL/GenBank/DDBJ databases">
        <authorList>
            <person name="Seetharam A."/>
            <person name="Woodhouse M."/>
            <person name="Cannon E."/>
        </authorList>
    </citation>
    <scope>NUCLEOTIDE SEQUENCE [LARGE SCALE GENOMIC DNA]</scope>
    <source>
        <strain evidence="2">cv. B73</strain>
    </source>
</reference>
<evidence type="ECO:0000256" key="1">
    <source>
        <dbReference type="SAM" id="Phobius"/>
    </source>
</evidence>
<reference evidence="3" key="1">
    <citation type="journal article" date="2009" name="Science">
        <title>The B73 maize genome: complexity, diversity, and dynamics.</title>
        <authorList>
            <person name="Schnable P.S."/>
            <person name="Ware D."/>
            <person name="Fulton R.S."/>
            <person name="Stein J.C."/>
            <person name="Wei F."/>
            <person name="Pasternak S."/>
            <person name="Liang C."/>
            <person name="Zhang J."/>
            <person name="Fulton L."/>
            <person name="Graves T.A."/>
            <person name="Minx P."/>
            <person name="Reily A.D."/>
            <person name="Courtney L."/>
            <person name="Kruchowski S.S."/>
            <person name="Tomlinson C."/>
            <person name="Strong C."/>
            <person name="Delehaunty K."/>
            <person name="Fronick C."/>
            <person name="Courtney B."/>
            <person name="Rock S.M."/>
            <person name="Belter E."/>
            <person name="Du F."/>
            <person name="Kim K."/>
            <person name="Abbott R.M."/>
            <person name="Cotton M."/>
            <person name="Levy A."/>
            <person name="Marchetto P."/>
            <person name="Ochoa K."/>
            <person name="Jackson S.M."/>
            <person name="Gillam B."/>
            <person name="Chen W."/>
            <person name="Yan L."/>
            <person name="Higginbotham J."/>
            <person name="Cardenas M."/>
            <person name="Waligorski J."/>
            <person name="Applebaum E."/>
            <person name="Phelps L."/>
            <person name="Falcone J."/>
            <person name="Kanchi K."/>
            <person name="Thane T."/>
            <person name="Scimone A."/>
            <person name="Thane N."/>
            <person name="Henke J."/>
            <person name="Wang T."/>
            <person name="Ruppert J."/>
            <person name="Shah N."/>
            <person name="Rotter K."/>
            <person name="Hodges J."/>
            <person name="Ingenthron E."/>
            <person name="Cordes M."/>
            <person name="Kohlberg S."/>
            <person name="Sgro J."/>
            <person name="Delgado B."/>
            <person name="Mead K."/>
            <person name="Chinwalla A."/>
            <person name="Leonard S."/>
            <person name="Crouse K."/>
            <person name="Collura K."/>
            <person name="Kudrna D."/>
            <person name="Currie J."/>
            <person name="He R."/>
            <person name="Angelova A."/>
            <person name="Rajasekar S."/>
            <person name="Mueller T."/>
            <person name="Lomeli R."/>
            <person name="Scara G."/>
            <person name="Ko A."/>
            <person name="Delaney K."/>
            <person name="Wissotski M."/>
            <person name="Lopez G."/>
            <person name="Campos D."/>
            <person name="Braidotti M."/>
            <person name="Ashley E."/>
            <person name="Golser W."/>
            <person name="Kim H."/>
            <person name="Lee S."/>
            <person name="Lin J."/>
            <person name="Dujmic Z."/>
            <person name="Kim W."/>
            <person name="Talag J."/>
            <person name="Zuccolo A."/>
            <person name="Fan C."/>
            <person name="Sebastian A."/>
            <person name="Kramer M."/>
            <person name="Spiegel L."/>
            <person name="Nascimento L."/>
            <person name="Zutavern T."/>
            <person name="Miller B."/>
            <person name="Ambroise C."/>
            <person name="Muller S."/>
            <person name="Spooner W."/>
            <person name="Narechania A."/>
            <person name="Ren L."/>
            <person name="Wei S."/>
            <person name="Kumari S."/>
            <person name="Faga B."/>
            <person name="Levy M.J."/>
            <person name="McMahan L."/>
            <person name="Van Buren P."/>
            <person name="Vaughn M.W."/>
            <person name="Ying K."/>
            <person name="Yeh C.-T."/>
            <person name="Emrich S.J."/>
            <person name="Jia Y."/>
            <person name="Kalyanaraman A."/>
            <person name="Hsia A.-P."/>
            <person name="Barbazuk W.B."/>
            <person name="Baucom R.S."/>
            <person name="Brutnell T.P."/>
            <person name="Carpita N.C."/>
            <person name="Chaparro C."/>
            <person name="Chia J.-M."/>
            <person name="Deragon J.-M."/>
            <person name="Estill J.C."/>
            <person name="Fu Y."/>
            <person name="Jeddeloh J.A."/>
            <person name="Han Y."/>
            <person name="Lee H."/>
            <person name="Li P."/>
            <person name="Lisch D.R."/>
            <person name="Liu S."/>
            <person name="Liu Z."/>
            <person name="Nagel D.H."/>
            <person name="McCann M.C."/>
            <person name="SanMiguel P."/>
            <person name="Myers A.M."/>
            <person name="Nettleton D."/>
            <person name="Nguyen J."/>
            <person name="Penning B.W."/>
            <person name="Ponnala L."/>
            <person name="Schneider K.L."/>
            <person name="Schwartz D.C."/>
            <person name="Sharma A."/>
            <person name="Soderlund C."/>
            <person name="Springer N.M."/>
            <person name="Sun Q."/>
            <person name="Wang H."/>
            <person name="Waterman M."/>
            <person name="Westerman R."/>
            <person name="Wolfgruber T.K."/>
            <person name="Yang L."/>
            <person name="Yu Y."/>
            <person name="Zhang L."/>
            <person name="Zhou S."/>
            <person name="Zhu Q."/>
            <person name="Bennetzen J.L."/>
            <person name="Dawe R.K."/>
            <person name="Jiang J."/>
            <person name="Jiang N."/>
            <person name="Presting G.G."/>
            <person name="Wessler S.R."/>
            <person name="Aluru S."/>
            <person name="Martienssen R.A."/>
            <person name="Clifton S.W."/>
            <person name="McCombie W.R."/>
            <person name="Wing R.A."/>
            <person name="Wilson R.K."/>
        </authorList>
    </citation>
    <scope>NUCLEOTIDE SEQUENCE [LARGE SCALE GENOMIC DNA]</scope>
    <source>
        <strain evidence="3">cv. B73</strain>
    </source>
</reference>
<organism evidence="2 3">
    <name type="scientific">Zea mays</name>
    <name type="common">Maize</name>
    <dbReference type="NCBI Taxonomy" id="4577"/>
    <lineage>
        <taxon>Eukaryota</taxon>
        <taxon>Viridiplantae</taxon>
        <taxon>Streptophyta</taxon>
        <taxon>Embryophyta</taxon>
        <taxon>Tracheophyta</taxon>
        <taxon>Spermatophyta</taxon>
        <taxon>Magnoliopsida</taxon>
        <taxon>Liliopsida</taxon>
        <taxon>Poales</taxon>
        <taxon>Poaceae</taxon>
        <taxon>PACMAD clade</taxon>
        <taxon>Panicoideae</taxon>
        <taxon>Andropogonodae</taxon>
        <taxon>Andropogoneae</taxon>
        <taxon>Tripsacinae</taxon>
        <taxon>Zea</taxon>
    </lineage>
</organism>
<proteinExistence type="predicted"/>
<dbReference type="InParanoid" id="A0A804QTN4"/>
<protein>
    <submittedName>
        <fullName evidence="2">Uncharacterized protein</fullName>
    </submittedName>
</protein>
<sequence length="100" mass="11037">MQKGVPAYTAPQPEEAMTALKQRASELGVCLLGLFLLDMILNAVLVYEDLSPSRWSSGAPSPKRSTSWAPWISASLCHKKLVYDGVEGQYTIFVFLIMCI</sequence>
<evidence type="ECO:0000313" key="2">
    <source>
        <dbReference type="EnsemblPlants" id="Zm00001eb358850_P001"/>
    </source>
</evidence>
<keyword evidence="3" id="KW-1185">Reference proteome</keyword>
<dbReference type="Gramene" id="Zm00001eb358850_T001">
    <property type="protein sequence ID" value="Zm00001eb358850_P001"/>
    <property type="gene ID" value="Zm00001eb358850"/>
</dbReference>
<dbReference type="Proteomes" id="UP000007305">
    <property type="component" value="Chromosome 8"/>
</dbReference>
<reference evidence="2" key="3">
    <citation type="submission" date="2021-05" db="UniProtKB">
        <authorList>
            <consortium name="EnsemblPlants"/>
        </authorList>
    </citation>
    <scope>IDENTIFICATION</scope>
    <source>
        <strain evidence="2">cv. B73</strain>
    </source>
</reference>
<keyword evidence="1" id="KW-0472">Membrane</keyword>
<dbReference type="EnsemblPlants" id="Zm00001eb358850_T001">
    <property type="protein sequence ID" value="Zm00001eb358850_P001"/>
    <property type="gene ID" value="Zm00001eb358850"/>
</dbReference>